<accession>A0A1F8DPM5</accession>
<dbReference type="AlphaFoldDB" id="A0A1F8DPM5"/>
<comment type="caution">
    <text evidence="2">The sequence shown here is derived from an EMBL/GenBank/DDBJ whole genome shotgun (WGS) entry which is preliminary data.</text>
</comment>
<name>A0A1F8DPM5_9BACT</name>
<protein>
    <recommendedName>
        <fullName evidence="1">Transposase IS200-like domain-containing protein</fullName>
    </recommendedName>
</protein>
<feature type="domain" description="Transposase IS200-like" evidence="1">
    <location>
        <begin position="7"/>
        <end position="152"/>
    </location>
</feature>
<proteinExistence type="predicted"/>
<gene>
    <name evidence="2" type="ORF">A2755_03390</name>
</gene>
<dbReference type="Pfam" id="PF01797">
    <property type="entry name" value="Y1_Tnp"/>
    <property type="match status" value="1"/>
</dbReference>
<evidence type="ECO:0000313" key="3">
    <source>
        <dbReference type="Proteomes" id="UP000177029"/>
    </source>
</evidence>
<evidence type="ECO:0000313" key="2">
    <source>
        <dbReference type="EMBL" id="OGM90571.1"/>
    </source>
</evidence>
<dbReference type="Gene3D" id="3.30.70.1290">
    <property type="entry name" value="Transposase IS200-like"/>
    <property type="match status" value="1"/>
</dbReference>
<evidence type="ECO:0000259" key="1">
    <source>
        <dbReference type="SMART" id="SM01321"/>
    </source>
</evidence>
<dbReference type="GO" id="GO:0003677">
    <property type="term" value="F:DNA binding"/>
    <property type="evidence" value="ECO:0007669"/>
    <property type="project" value="InterPro"/>
</dbReference>
<dbReference type="STRING" id="1802555.A2755_03390"/>
<dbReference type="PANTHER" id="PTHR34322:SF2">
    <property type="entry name" value="TRANSPOSASE IS200-LIKE DOMAIN-CONTAINING PROTEIN"/>
    <property type="match status" value="1"/>
</dbReference>
<dbReference type="SUPFAM" id="SSF143422">
    <property type="entry name" value="Transposase IS200-like"/>
    <property type="match status" value="1"/>
</dbReference>
<organism evidence="2 3">
    <name type="scientific">Candidatus Wolfebacteria bacterium RIFCSPHIGHO2_01_FULL_48_22</name>
    <dbReference type="NCBI Taxonomy" id="1802555"/>
    <lineage>
        <taxon>Bacteria</taxon>
        <taxon>Candidatus Wolfeibacteriota</taxon>
    </lineage>
</organism>
<sequence>MRKLAFVNGGIYHIYNRGVEKLPVFHDSHDCFRFLYGLYEFNDKNPAENIYFKEPSLKSYEAEPRRELILKDREQVVHIYAYCLIDNHFHLMARQIEEGGIVKFMHKLGTGYTGFSNKKYERSGHLFQGRFKAVSIEKESQLLYLPYYIHANTLDMYMPGWREDGVANLNKAMQILENYEYSSYSEYACEQGNYRNPILEKDFLSGVLGSPEQYKKDMMKWLKEKNRFEKLGGVTIES</sequence>
<dbReference type="GO" id="GO:0006313">
    <property type="term" value="P:DNA transposition"/>
    <property type="evidence" value="ECO:0007669"/>
    <property type="project" value="InterPro"/>
</dbReference>
<dbReference type="PANTHER" id="PTHR34322">
    <property type="entry name" value="TRANSPOSASE, Y1_TNP DOMAIN-CONTAINING"/>
    <property type="match status" value="1"/>
</dbReference>
<dbReference type="InterPro" id="IPR002686">
    <property type="entry name" value="Transposase_17"/>
</dbReference>
<dbReference type="Proteomes" id="UP000177029">
    <property type="component" value="Unassembled WGS sequence"/>
</dbReference>
<dbReference type="GO" id="GO:0004803">
    <property type="term" value="F:transposase activity"/>
    <property type="evidence" value="ECO:0007669"/>
    <property type="project" value="InterPro"/>
</dbReference>
<dbReference type="SMART" id="SM01321">
    <property type="entry name" value="Y1_Tnp"/>
    <property type="match status" value="1"/>
</dbReference>
<dbReference type="InterPro" id="IPR036515">
    <property type="entry name" value="Transposase_17_sf"/>
</dbReference>
<dbReference type="EMBL" id="MGIP01000019">
    <property type="protein sequence ID" value="OGM90571.1"/>
    <property type="molecule type" value="Genomic_DNA"/>
</dbReference>
<reference evidence="2 3" key="1">
    <citation type="journal article" date="2016" name="Nat. Commun.">
        <title>Thousands of microbial genomes shed light on interconnected biogeochemical processes in an aquifer system.</title>
        <authorList>
            <person name="Anantharaman K."/>
            <person name="Brown C.T."/>
            <person name="Hug L.A."/>
            <person name="Sharon I."/>
            <person name="Castelle C.J."/>
            <person name="Probst A.J."/>
            <person name="Thomas B.C."/>
            <person name="Singh A."/>
            <person name="Wilkins M.J."/>
            <person name="Karaoz U."/>
            <person name="Brodie E.L."/>
            <person name="Williams K.H."/>
            <person name="Hubbard S.S."/>
            <person name="Banfield J.F."/>
        </authorList>
    </citation>
    <scope>NUCLEOTIDE SEQUENCE [LARGE SCALE GENOMIC DNA]</scope>
</reference>